<dbReference type="GO" id="GO:0003747">
    <property type="term" value="F:translation release factor activity"/>
    <property type="evidence" value="ECO:0007669"/>
    <property type="project" value="InterPro"/>
</dbReference>
<dbReference type="Pfam" id="PF00472">
    <property type="entry name" value="RF-1"/>
    <property type="match status" value="1"/>
</dbReference>
<dbReference type="STRING" id="402881.Plav_0634"/>
<feature type="region of interest" description="Disordered" evidence="1">
    <location>
        <begin position="104"/>
        <end position="140"/>
    </location>
</feature>
<dbReference type="Gene3D" id="3.30.160.20">
    <property type="match status" value="1"/>
</dbReference>
<name>A7HQS4_PARL1</name>
<dbReference type="RefSeq" id="WP_011995548.1">
    <property type="nucleotide sequence ID" value="NC_009719.1"/>
</dbReference>
<dbReference type="NCBIfam" id="NF006718">
    <property type="entry name" value="PRK09256.1"/>
    <property type="match status" value="1"/>
</dbReference>
<organism evidence="3 4">
    <name type="scientific">Parvibaculum lavamentivorans (strain DS-1 / DSM 13023 / NCIMB 13966)</name>
    <dbReference type="NCBI Taxonomy" id="402881"/>
    <lineage>
        <taxon>Bacteria</taxon>
        <taxon>Pseudomonadati</taxon>
        <taxon>Pseudomonadota</taxon>
        <taxon>Alphaproteobacteria</taxon>
        <taxon>Hyphomicrobiales</taxon>
        <taxon>Parvibaculaceae</taxon>
        <taxon>Parvibaculum</taxon>
    </lineage>
</organism>
<dbReference type="PANTHER" id="PTHR47814:SF1">
    <property type="entry name" value="PEPTIDYL-TRNA HYDROLASE ARFB"/>
    <property type="match status" value="1"/>
</dbReference>
<protein>
    <submittedName>
        <fullName evidence="3">Class I peptide chain release factor</fullName>
    </submittedName>
</protein>
<dbReference type="AlphaFoldDB" id="A7HQS4"/>
<dbReference type="eggNOG" id="COG0216">
    <property type="taxonomic scope" value="Bacteria"/>
</dbReference>
<evidence type="ECO:0000256" key="1">
    <source>
        <dbReference type="SAM" id="MobiDB-lite"/>
    </source>
</evidence>
<dbReference type="SUPFAM" id="SSF110916">
    <property type="entry name" value="Peptidyl-tRNA hydrolase domain-like"/>
    <property type="match status" value="1"/>
</dbReference>
<dbReference type="HOGENOM" id="CLU_089470_3_2_5"/>
<accession>A7HQS4</accession>
<evidence type="ECO:0000313" key="3">
    <source>
        <dbReference type="EMBL" id="ABS62257.1"/>
    </source>
</evidence>
<dbReference type="InterPro" id="IPR000352">
    <property type="entry name" value="Pep_chain_release_fac_I"/>
</dbReference>
<proteinExistence type="predicted"/>
<dbReference type="GO" id="GO:0072344">
    <property type="term" value="P:rescue of stalled ribosome"/>
    <property type="evidence" value="ECO:0007669"/>
    <property type="project" value="TreeGrafter"/>
</dbReference>
<dbReference type="EMBL" id="CP000774">
    <property type="protein sequence ID" value="ABS62257.1"/>
    <property type="molecule type" value="Genomic_DNA"/>
</dbReference>
<sequence length="140" mass="15513">MIPVTDALSIDDDEISITYIRAGGPGGQNVNKVSSAAQLRFDVRNSPSLNGRAKERLERIAGARLTKDGVIVITANRFRTQEANRRDAVDRLVELIAAAAHQPKFRVPTKPSRAAKQKRVEEKVKRGTTKKLRSLRPNDD</sequence>
<gene>
    <name evidence="3" type="ordered locus">Plav_0634</name>
</gene>
<keyword evidence="4" id="KW-1185">Reference proteome</keyword>
<evidence type="ECO:0000313" key="4">
    <source>
        <dbReference type="Proteomes" id="UP000006377"/>
    </source>
</evidence>
<dbReference type="Proteomes" id="UP000006377">
    <property type="component" value="Chromosome"/>
</dbReference>
<dbReference type="GO" id="GO:0043022">
    <property type="term" value="F:ribosome binding"/>
    <property type="evidence" value="ECO:0007669"/>
    <property type="project" value="TreeGrafter"/>
</dbReference>
<dbReference type="KEGG" id="pla:Plav_0634"/>
<evidence type="ECO:0000259" key="2">
    <source>
        <dbReference type="Pfam" id="PF00472"/>
    </source>
</evidence>
<dbReference type="OrthoDB" id="9815709at2"/>
<feature type="domain" description="Prokaryotic-type class I peptide chain release factors" evidence="2">
    <location>
        <begin position="8"/>
        <end position="133"/>
    </location>
</feature>
<dbReference type="GO" id="GO:0004045">
    <property type="term" value="F:peptidyl-tRNA hydrolase activity"/>
    <property type="evidence" value="ECO:0007669"/>
    <property type="project" value="TreeGrafter"/>
</dbReference>
<dbReference type="PANTHER" id="PTHR47814">
    <property type="entry name" value="PEPTIDYL-TRNA HYDROLASE ARFB"/>
    <property type="match status" value="1"/>
</dbReference>
<reference evidence="3 4" key="1">
    <citation type="journal article" date="2011" name="Stand. Genomic Sci.">
        <title>Complete genome sequence of Parvibaculum lavamentivorans type strain (DS-1(T)).</title>
        <authorList>
            <person name="Schleheck D."/>
            <person name="Weiss M."/>
            <person name="Pitluck S."/>
            <person name="Bruce D."/>
            <person name="Land M.L."/>
            <person name="Han S."/>
            <person name="Saunders E."/>
            <person name="Tapia R."/>
            <person name="Detter C."/>
            <person name="Brettin T."/>
            <person name="Han J."/>
            <person name="Woyke T."/>
            <person name="Goodwin L."/>
            <person name="Pennacchio L."/>
            <person name="Nolan M."/>
            <person name="Cook A.M."/>
            <person name="Kjelleberg S."/>
            <person name="Thomas T."/>
        </authorList>
    </citation>
    <scope>NUCLEOTIDE SEQUENCE [LARGE SCALE GENOMIC DNA]</scope>
    <source>
        <strain evidence="4">DS-1 / DSM 13023 / NCIMB 13966</strain>
    </source>
</reference>